<dbReference type="InParanoid" id="A0A165JH61"/>
<proteinExistence type="predicted"/>
<evidence type="ECO:0000313" key="2">
    <source>
        <dbReference type="EMBL" id="KZF26234.1"/>
    </source>
</evidence>
<protein>
    <submittedName>
        <fullName evidence="2">Uncharacterized protein</fullName>
    </submittedName>
</protein>
<name>A0A165JH61_XYLHT</name>
<dbReference type="GeneID" id="28902019"/>
<dbReference type="RefSeq" id="XP_018191789.1">
    <property type="nucleotide sequence ID" value="XM_018336882.1"/>
</dbReference>
<keyword evidence="3" id="KW-1185">Reference proteome</keyword>
<keyword evidence="1" id="KW-0472">Membrane</keyword>
<gene>
    <name evidence="2" type="ORF">L228DRAFT_8193</name>
</gene>
<dbReference type="Proteomes" id="UP000076632">
    <property type="component" value="Unassembled WGS sequence"/>
</dbReference>
<organism evidence="2 3">
    <name type="scientific">Xylona heveae (strain CBS 132557 / TC161)</name>
    <dbReference type="NCBI Taxonomy" id="1328760"/>
    <lineage>
        <taxon>Eukaryota</taxon>
        <taxon>Fungi</taxon>
        <taxon>Dikarya</taxon>
        <taxon>Ascomycota</taxon>
        <taxon>Pezizomycotina</taxon>
        <taxon>Xylonomycetes</taxon>
        <taxon>Xylonales</taxon>
        <taxon>Xylonaceae</taxon>
        <taxon>Xylona</taxon>
    </lineage>
</organism>
<feature type="transmembrane region" description="Helical" evidence="1">
    <location>
        <begin position="41"/>
        <end position="58"/>
    </location>
</feature>
<keyword evidence="1" id="KW-1133">Transmembrane helix</keyword>
<keyword evidence="1" id="KW-0812">Transmembrane</keyword>
<dbReference type="AlphaFoldDB" id="A0A165JH61"/>
<dbReference type="EMBL" id="KV407454">
    <property type="protein sequence ID" value="KZF26234.1"/>
    <property type="molecule type" value="Genomic_DNA"/>
</dbReference>
<reference evidence="2 3" key="1">
    <citation type="journal article" date="2016" name="Fungal Biol.">
        <title>The genome of Xylona heveae provides a window into fungal endophytism.</title>
        <authorList>
            <person name="Gazis R."/>
            <person name="Kuo A."/>
            <person name="Riley R."/>
            <person name="LaButti K."/>
            <person name="Lipzen A."/>
            <person name="Lin J."/>
            <person name="Amirebrahimi M."/>
            <person name="Hesse C.N."/>
            <person name="Spatafora J.W."/>
            <person name="Henrissat B."/>
            <person name="Hainaut M."/>
            <person name="Grigoriev I.V."/>
            <person name="Hibbett D.S."/>
        </authorList>
    </citation>
    <scope>NUCLEOTIDE SEQUENCE [LARGE SCALE GENOMIC DNA]</scope>
    <source>
        <strain evidence="2 3">TC161</strain>
    </source>
</reference>
<evidence type="ECO:0000256" key="1">
    <source>
        <dbReference type="SAM" id="Phobius"/>
    </source>
</evidence>
<accession>A0A165JH61</accession>
<evidence type="ECO:0000313" key="3">
    <source>
        <dbReference type="Proteomes" id="UP000076632"/>
    </source>
</evidence>
<sequence>MHWQQASVCLSAQRISRGGHLFIIYPSLAHSRCSVLYLKLYSFWILGNIIVTGAGRIVRLPVGSFYKSLKSNLYYSYTIKAIFHFSAQLCCDCTTFGFFL</sequence>